<evidence type="ECO:0000313" key="2">
    <source>
        <dbReference type="Proteomes" id="UP001304650"/>
    </source>
</evidence>
<organism evidence="1 2">
    <name type="scientific">Paenibacillus roseopurpureus</name>
    <dbReference type="NCBI Taxonomy" id="2918901"/>
    <lineage>
        <taxon>Bacteria</taxon>
        <taxon>Bacillati</taxon>
        <taxon>Bacillota</taxon>
        <taxon>Bacilli</taxon>
        <taxon>Bacillales</taxon>
        <taxon>Paenibacillaceae</taxon>
        <taxon>Paenibacillus</taxon>
    </lineage>
</organism>
<accession>A0AA96LUQ3</accession>
<dbReference type="EMBL" id="CP130319">
    <property type="protein sequence ID" value="WNR46841.1"/>
    <property type="molecule type" value="Genomic_DNA"/>
</dbReference>
<dbReference type="Proteomes" id="UP001304650">
    <property type="component" value="Chromosome"/>
</dbReference>
<dbReference type="InterPro" id="IPR036291">
    <property type="entry name" value="NAD(P)-bd_dom_sf"/>
</dbReference>
<dbReference type="Gene3D" id="3.40.50.720">
    <property type="entry name" value="NAD(P)-binding Rossmann-like Domain"/>
    <property type="match status" value="1"/>
</dbReference>
<name>A0AA96LUQ3_9BACL</name>
<dbReference type="RefSeq" id="WP_314805243.1">
    <property type="nucleotide sequence ID" value="NZ_CP130319.1"/>
</dbReference>
<sequence>MDESLKSSSVLRLGLIGLDTSHVKLFSELLMNPDHPHYVPGARIVAAFSGGSPDVQVSANRVEGYKQELRTAYGIEMLDSPEAVAEQVDGLLLTAVDGRTHPELFRRIAPFGKPTFVDKPFAVSQSDSQGMAEVASRYGLSWMSSSVRRYAASLVEALASLEGGEVVGAEAYGPLDLLPELPDWYWYGIHIVETAYAALGTGCKKVTATADQRQEVVTGVWGDGRTVQLRGNRGPNNNHGLLLHRQRGTVWLDTAVEQKSKYATLLERLLVFFQSGVPDIAPEETLELIRFIEAVNESRLTGKTVYL</sequence>
<proteinExistence type="predicted"/>
<evidence type="ECO:0000313" key="1">
    <source>
        <dbReference type="EMBL" id="WNR46841.1"/>
    </source>
</evidence>
<reference evidence="1" key="1">
    <citation type="submission" date="2022-02" db="EMBL/GenBank/DDBJ databases">
        <title>Paenibacillus sp. MBLB1832 Whole Genome Shotgun Sequencing.</title>
        <authorList>
            <person name="Hwang C.Y."/>
            <person name="Cho E.-S."/>
            <person name="Seo M.-J."/>
        </authorList>
    </citation>
    <scope>NUCLEOTIDE SEQUENCE</scope>
    <source>
        <strain evidence="1">MBLB1832</strain>
    </source>
</reference>
<dbReference type="SUPFAM" id="SSF51735">
    <property type="entry name" value="NAD(P)-binding Rossmann-fold domains"/>
    <property type="match status" value="1"/>
</dbReference>
<gene>
    <name evidence="1" type="ORF">MJB10_12355</name>
</gene>
<protein>
    <submittedName>
        <fullName evidence="1">Gfo/Idh/MocA family oxidoreductase</fullName>
    </submittedName>
</protein>
<dbReference type="AlphaFoldDB" id="A0AA96LUQ3"/>
<keyword evidence="2" id="KW-1185">Reference proteome</keyword>
<dbReference type="KEGG" id="proo:MJB10_12355"/>